<reference evidence="4" key="1">
    <citation type="journal article" date="2006" name="Science">
        <title>Ancient noncoding elements conserved in the human genome.</title>
        <authorList>
            <person name="Venkatesh B."/>
            <person name="Kirkness E.F."/>
            <person name="Loh Y.H."/>
            <person name="Halpern A.L."/>
            <person name="Lee A.P."/>
            <person name="Johnson J."/>
            <person name="Dandona N."/>
            <person name="Viswanathan L.D."/>
            <person name="Tay A."/>
            <person name="Venter J.C."/>
            <person name="Strausberg R.L."/>
            <person name="Brenner S."/>
        </authorList>
    </citation>
    <scope>NUCLEOTIDE SEQUENCE [LARGE SCALE GENOMIC DNA]</scope>
</reference>
<dbReference type="KEGG" id="cmk:103191087"/>
<dbReference type="InParanoid" id="A0A4W3GTU4"/>
<dbReference type="OMA" id="MPWEVFD"/>
<dbReference type="Ensembl" id="ENSCMIT00000006611.1">
    <property type="protein sequence ID" value="ENSCMIP00000006400.1"/>
    <property type="gene ID" value="ENSCMIG00000003644.1"/>
</dbReference>
<dbReference type="OrthoDB" id="25987at2759"/>
<evidence type="ECO:0000313" key="4">
    <source>
        <dbReference type="Proteomes" id="UP000314986"/>
    </source>
</evidence>
<evidence type="ECO:0000313" key="3">
    <source>
        <dbReference type="Ensembl" id="ENSCMIP00000006400.1"/>
    </source>
</evidence>
<dbReference type="GO" id="GO:0045444">
    <property type="term" value="P:fat cell differentiation"/>
    <property type="evidence" value="ECO:0007669"/>
    <property type="project" value="TreeGrafter"/>
</dbReference>
<feature type="region of interest" description="Disordered" evidence="2">
    <location>
        <begin position="610"/>
        <end position="706"/>
    </location>
</feature>
<reference evidence="3" key="5">
    <citation type="submission" date="2025-09" db="UniProtKB">
        <authorList>
            <consortium name="Ensembl"/>
        </authorList>
    </citation>
    <scope>IDENTIFICATION</scope>
</reference>
<dbReference type="PANTHER" id="PTHR15976">
    <property type="entry name" value="CONSTITUTIVE COACTIVATOR OF PEROXISOME PROLIFERATOR-ACTIVATED RECEPTOR GAMMA"/>
    <property type="match status" value="1"/>
</dbReference>
<name>A0A4W3GTU4_CALMI</name>
<dbReference type="RefSeq" id="XP_007910516.1">
    <property type="nucleotide sequence ID" value="XM_007912325.2"/>
</dbReference>
<dbReference type="CDD" id="cd18672">
    <property type="entry name" value="PIN_FAM120B-like"/>
    <property type="match status" value="1"/>
</dbReference>
<keyword evidence="4" id="KW-1185">Reference proteome</keyword>
<comment type="similarity">
    <text evidence="1">Belongs to the constitutive coactivator of PPAR-gamma family.</text>
</comment>
<dbReference type="GO" id="GO:0035357">
    <property type="term" value="P:peroxisome proliferator activated receptor signaling pathway"/>
    <property type="evidence" value="ECO:0007669"/>
    <property type="project" value="TreeGrafter"/>
</dbReference>
<dbReference type="STRING" id="7868.ENSCMIP00000006400"/>
<dbReference type="GO" id="GO:0005634">
    <property type="term" value="C:nucleus"/>
    <property type="evidence" value="ECO:0007669"/>
    <property type="project" value="TreeGrafter"/>
</dbReference>
<evidence type="ECO:0000256" key="2">
    <source>
        <dbReference type="SAM" id="MobiDB-lite"/>
    </source>
</evidence>
<evidence type="ECO:0000256" key="1">
    <source>
        <dbReference type="ARBA" id="ARBA00009495"/>
    </source>
</evidence>
<accession>A0A4W3GTU4</accession>
<proteinExistence type="inferred from homology"/>
<dbReference type="CTD" id="84498"/>
<protein>
    <submittedName>
        <fullName evidence="3">Family with sequence similarity 120 member B</fullName>
    </submittedName>
</protein>
<dbReference type="AlphaFoldDB" id="A0A4W3GTU4"/>
<dbReference type="Proteomes" id="UP000314986">
    <property type="component" value="Unassembled WGS sequence"/>
</dbReference>
<dbReference type="InterPro" id="IPR029060">
    <property type="entry name" value="PIN-like_dom_sf"/>
</dbReference>
<gene>
    <name evidence="3" type="primary">fam120b</name>
</gene>
<dbReference type="GeneTree" id="ENSGT00530000063168"/>
<sequence length="706" mass="79680">MGVRGLQSFVDHACPAVCVQVNLKQMAESYQSTHHGRSPAVVVDAMSCLRYWYNSESWVHGGQWREYLKRLKAFVDAFAGAGIRLVFFFDGVIEQKKRHEWVKRRLKNNREIARIFQCIKAKACQPGREMFFIPSGLATFTRFALKSIGLETICSLQEADYEIASYARSEDCMAILGQDTDYLVYDTAPYLSINKLHLDNMVTIMYSREQLCQVLGLHVTDLPVLACLLGNDVVPENMLERFKRECLARHLSSSPTRKQEVVSVVAHFLSGFSRSQDGLREVQRSLQCRSDENLLEMGVESYLLPEQYSPWLPHSKKPSTTESATYPDLQILQISRDQHIRAESFMVYNVLSAGEVYCSNTLEDDSDTELSGQAIVYRPVRQSIYGVLLEAKPSVQSGAARSCPTVKEWFVYPGNSLQHPDLVPALAPELPGGTPDLQTLWLTEGPEVEKLRFSMFLACFGLQEFAEEMAVLEPPLAAACCLLIYITLQVTTLCLEDVDAYLAQVICVRDKPADILAKIQVPRVDSRAVHLASLFVRGLTVLVSANSACGFPFKMVDLMPWEVFDGKLFHVKYLQSHSQCTMEELLEKKESQIQRFQELRLLLRTTCEQKKRTIQSKPRPHGPGTFEGLNPHSSDVHQPFQLGQRESHSSRYSTHHPGYQGRCPWPGTSDPGKTGRGSQPQMGPRNKRLQLAPRWSGPQSPRPGWN</sequence>
<organism evidence="3 4">
    <name type="scientific">Callorhinchus milii</name>
    <name type="common">Ghost shark</name>
    <dbReference type="NCBI Taxonomy" id="7868"/>
    <lineage>
        <taxon>Eukaryota</taxon>
        <taxon>Metazoa</taxon>
        <taxon>Chordata</taxon>
        <taxon>Craniata</taxon>
        <taxon>Vertebrata</taxon>
        <taxon>Chondrichthyes</taxon>
        <taxon>Holocephali</taxon>
        <taxon>Chimaeriformes</taxon>
        <taxon>Callorhinchidae</taxon>
        <taxon>Callorhinchus</taxon>
    </lineage>
</organism>
<dbReference type="InterPro" id="IPR026784">
    <property type="entry name" value="Coact_PPARg"/>
</dbReference>
<dbReference type="Gene3D" id="3.40.50.1010">
    <property type="entry name" value="5'-nuclease"/>
    <property type="match status" value="1"/>
</dbReference>
<dbReference type="GeneID" id="103191087"/>
<reference evidence="3" key="4">
    <citation type="submission" date="2025-08" db="UniProtKB">
        <authorList>
            <consortium name="Ensembl"/>
        </authorList>
    </citation>
    <scope>IDENTIFICATION</scope>
</reference>
<reference evidence="4" key="3">
    <citation type="journal article" date="2014" name="Nature">
        <title>Elephant shark genome provides unique insights into gnathostome evolution.</title>
        <authorList>
            <consortium name="International Elephant Shark Genome Sequencing Consortium"/>
            <person name="Venkatesh B."/>
            <person name="Lee A.P."/>
            <person name="Ravi V."/>
            <person name="Maurya A.K."/>
            <person name="Lian M.M."/>
            <person name="Swann J.B."/>
            <person name="Ohta Y."/>
            <person name="Flajnik M.F."/>
            <person name="Sutoh Y."/>
            <person name="Kasahara M."/>
            <person name="Hoon S."/>
            <person name="Gangu V."/>
            <person name="Roy S.W."/>
            <person name="Irimia M."/>
            <person name="Korzh V."/>
            <person name="Kondrychyn I."/>
            <person name="Lim Z.W."/>
            <person name="Tay B.H."/>
            <person name="Tohari S."/>
            <person name="Kong K.W."/>
            <person name="Ho S."/>
            <person name="Lorente-Galdos B."/>
            <person name="Quilez J."/>
            <person name="Marques-Bonet T."/>
            <person name="Raney B.J."/>
            <person name="Ingham P.W."/>
            <person name="Tay A."/>
            <person name="Hillier L.W."/>
            <person name="Minx P."/>
            <person name="Boehm T."/>
            <person name="Wilson R.K."/>
            <person name="Brenner S."/>
            <person name="Warren W.C."/>
        </authorList>
    </citation>
    <scope>NUCLEOTIDE SEQUENCE [LARGE SCALE GENOMIC DNA]</scope>
</reference>
<reference evidence="4" key="2">
    <citation type="journal article" date="2007" name="PLoS Biol.">
        <title>Survey sequencing and comparative analysis of the elephant shark (Callorhinchus milii) genome.</title>
        <authorList>
            <person name="Venkatesh B."/>
            <person name="Kirkness E.F."/>
            <person name="Loh Y.H."/>
            <person name="Halpern A.L."/>
            <person name="Lee A.P."/>
            <person name="Johnson J."/>
            <person name="Dandona N."/>
            <person name="Viswanathan L.D."/>
            <person name="Tay A."/>
            <person name="Venter J.C."/>
            <person name="Strausberg R.L."/>
            <person name="Brenner S."/>
        </authorList>
    </citation>
    <scope>NUCLEOTIDE SEQUENCE [LARGE SCALE GENOMIC DNA]</scope>
</reference>
<dbReference type="PANTHER" id="PTHR15976:SF17">
    <property type="entry name" value="CONSTITUTIVE COACTIVATOR OF PEROXISOME PROLIFERATOR-ACTIVATED RECEPTOR GAMMA"/>
    <property type="match status" value="1"/>
</dbReference>
<dbReference type="SUPFAM" id="SSF88723">
    <property type="entry name" value="PIN domain-like"/>
    <property type="match status" value="1"/>
</dbReference>